<dbReference type="InterPro" id="IPR006311">
    <property type="entry name" value="TAT_signal"/>
</dbReference>
<dbReference type="Proteomes" id="UP000036325">
    <property type="component" value="Unassembled WGS sequence"/>
</dbReference>
<gene>
    <name evidence="1" type="ORF">TU86_15415</name>
</gene>
<dbReference type="InterPro" id="IPR024651">
    <property type="entry name" value="FAD-SLDH_ssu"/>
</dbReference>
<protein>
    <recommendedName>
        <fullName evidence="3">Sorbitol dehydrogenase</fullName>
    </recommendedName>
</protein>
<dbReference type="AlphaFoldDB" id="A0A0J6IKN2"/>
<dbReference type="Pfam" id="PF12318">
    <property type="entry name" value="FAD-SLDH"/>
    <property type="match status" value="1"/>
</dbReference>
<organism evidence="1 2">
    <name type="scientific">Pseudomonas weihenstephanensis</name>
    <dbReference type="NCBI Taxonomy" id="1608994"/>
    <lineage>
        <taxon>Bacteria</taxon>
        <taxon>Pseudomonadati</taxon>
        <taxon>Pseudomonadota</taxon>
        <taxon>Gammaproteobacteria</taxon>
        <taxon>Pseudomonadales</taxon>
        <taxon>Pseudomonadaceae</taxon>
        <taxon>Pseudomonas</taxon>
    </lineage>
</organism>
<comment type="caution">
    <text evidence="1">The sequence shown here is derived from an EMBL/GenBank/DDBJ whole genome shotgun (WGS) entry which is preliminary data.</text>
</comment>
<evidence type="ECO:0000313" key="1">
    <source>
        <dbReference type="EMBL" id="KMN12858.1"/>
    </source>
</evidence>
<evidence type="ECO:0008006" key="3">
    <source>
        <dbReference type="Google" id="ProtNLM"/>
    </source>
</evidence>
<accession>A0A0J6J6L8</accession>
<dbReference type="PATRIC" id="fig|1608994.3.peg.3756"/>
<accession>A0A0J6IKN2</accession>
<dbReference type="EMBL" id="JYLF01000006">
    <property type="protein sequence ID" value="KMN12858.1"/>
    <property type="molecule type" value="Genomic_DNA"/>
</dbReference>
<proteinExistence type="predicted"/>
<sequence length="185" mass="20115">MAVKEIYVISRRTLLSTGATLTGVGLLTSSWIGAALAQQVSQAATTDAEQLLQLSLFLTERESLDASLAQRVLTRCTEADPAFADKMKSLWGQIQQQGLSHAGLLRSSPIYQDPVHKDTVQKIVRAWYLGYTGTPVSLRAVDDTELVTFTGALAYTPTLDATVIPTYSRGHTNYWVNPPSTVAND</sequence>
<dbReference type="PROSITE" id="PS51318">
    <property type="entry name" value="TAT"/>
    <property type="match status" value="1"/>
</dbReference>
<dbReference type="STRING" id="1608994.TU86_15415"/>
<reference evidence="1 2" key="1">
    <citation type="submission" date="2015-02" db="EMBL/GenBank/DDBJ databases">
        <title>Pseudomonas helleri sp. nov. and Pseudomonas weihenstephanensis sp. nov., isolated from raw cows milk.</title>
        <authorList>
            <person name="von Neubeck M."/>
            <person name="Huptas C."/>
            <person name="Wenning M."/>
            <person name="Scherer S."/>
        </authorList>
    </citation>
    <scope>NUCLEOTIDE SEQUENCE [LARGE SCALE GENOMIC DNA]</scope>
    <source>
        <strain evidence="1 2">DSM 29166</strain>
    </source>
</reference>
<evidence type="ECO:0000313" key="2">
    <source>
        <dbReference type="Proteomes" id="UP000036325"/>
    </source>
</evidence>
<name>A0A0J6IKN2_9PSED</name>